<reference evidence="1 2" key="1">
    <citation type="submission" date="2020-10" db="EMBL/GenBank/DDBJ databases">
        <title>Phylogeny of dyella-like bacteria.</title>
        <authorList>
            <person name="Fu J."/>
        </authorList>
    </citation>
    <scope>NUCLEOTIDE SEQUENCE [LARGE SCALE GENOMIC DNA]</scope>
    <source>
        <strain evidence="1 2">DHOB09</strain>
    </source>
</reference>
<dbReference type="EMBL" id="CP064030">
    <property type="protein sequence ID" value="QRN55392.1"/>
    <property type="molecule type" value="Genomic_DNA"/>
</dbReference>
<name>A0ABX7H0G9_9GAMM</name>
<accession>A0ABX7H0G9</accession>
<proteinExistence type="predicted"/>
<gene>
    <name evidence="1" type="ORF">ISN74_08750</name>
</gene>
<dbReference type="Proteomes" id="UP000663181">
    <property type="component" value="Chromosome"/>
</dbReference>
<organism evidence="1 2">
    <name type="scientific">Dyella caseinilytica</name>
    <dbReference type="NCBI Taxonomy" id="1849581"/>
    <lineage>
        <taxon>Bacteria</taxon>
        <taxon>Pseudomonadati</taxon>
        <taxon>Pseudomonadota</taxon>
        <taxon>Gammaproteobacteria</taxon>
        <taxon>Lysobacterales</taxon>
        <taxon>Rhodanobacteraceae</taxon>
        <taxon>Dyella</taxon>
    </lineage>
</organism>
<dbReference type="RefSeq" id="WP_188798959.1">
    <property type="nucleotide sequence ID" value="NZ_BMIZ01000001.1"/>
</dbReference>
<keyword evidence="2" id="KW-1185">Reference proteome</keyword>
<evidence type="ECO:0000313" key="1">
    <source>
        <dbReference type="EMBL" id="QRN55392.1"/>
    </source>
</evidence>
<sequence>MNMKPENAAITPANANPMKGSEHGLWIGEHDVLTIAIDQQSKKFPPTIDHCSQLNKMIQGLAIAAKAVIYRAENDSSIDTSFAMLPIGDIADSIIILSQLSEAVALETNA</sequence>
<evidence type="ECO:0000313" key="2">
    <source>
        <dbReference type="Proteomes" id="UP000663181"/>
    </source>
</evidence>
<protein>
    <submittedName>
        <fullName evidence="1">Uncharacterized protein</fullName>
    </submittedName>
</protein>